<keyword evidence="3" id="KW-1185">Reference proteome</keyword>
<dbReference type="EMBL" id="BPVZ01000317">
    <property type="protein sequence ID" value="GKV49756.1"/>
    <property type="molecule type" value="Genomic_DNA"/>
</dbReference>
<sequence length="148" mass="16126">MAKGGKQKRTGANEAENRRGPGPQVSPYEVGGLLFKQGGSSLEHATALSFLLLVYGRTLGQAKDKSIVGRRSLFLKGLQSSQKARHFINTGGLHSGKQSVGKEKRTGKVSFSDGCIAHKNRENEEEVQTRLLEVEEQDDVEGQLYKGN</sequence>
<organism evidence="2 3">
    <name type="scientific">Rubroshorea leprosula</name>
    <dbReference type="NCBI Taxonomy" id="152421"/>
    <lineage>
        <taxon>Eukaryota</taxon>
        <taxon>Viridiplantae</taxon>
        <taxon>Streptophyta</taxon>
        <taxon>Embryophyta</taxon>
        <taxon>Tracheophyta</taxon>
        <taxon>Spermatophyta</taxon>
        <taxon>Magnoliopsida</taxon>
        <taxon>eudicotyledons</taxon>
        <taxon>Gunneridae</taxon>
        <taxon>Pentapetalae</taxon>
        <taxon>rosids</taxon>
        <taxon>malvids</taxon>
        <taxon>Malvales</taxon>
        <taxon>Dipterocarpaceae</taxon>
        <taxon>Rubroshorea</taxon>
    </lineage>
</organism>
<reference evidence="2 3" key="1">
    <citation type="journal article" date="2021" name="Commun. Biol.">
        <title>The genome of Shorea leprosula (Dipterocarpaceae) highlights the ecological relevance of drought in aseasonal tropical rainforests.</title>
        <authorList>
            <person name="Ng K.K.S."/>
            <person name="Kobayashi M.J."/>
            <person name="Fawcett J.A."/>
            <person name="Hatakeyama M."/>
            <person name="Paape T."/>
            <person name="Ng C.H."/>
            <person name="Ang C.C."/>
            <person name="Tnah L.H."/>
            <person name="Lee C.T."/>
            <person name="Nishiyama T."/>
            <person name="Sese J."/>
            <person name="O'Brien M.J."/>
            <person name="Copetti D."/>
            <person name="Mohd Noor M.I."/>
            <person name="Ong R.C."/>
            <person name="Putra M."/>
            <person name="Sireger I.Z."/>
            <person name="Indrioko S."/>
            <person name="Kosugi Y."/>
            <person name="Izuno A."/>
            <person name="Isagi Y."/>
            <person name="Lee S.L."/>
            <person name="Shimizu K.K."/>
        </authorList>
    </citation>
    <scope>NUCLEOTIDE SEQUENCE [LARGE SCALE GENOMIC DNA]</scope>
    <source>
        <strain evidence="2">214</strain>
    </source>
</reference>
<evidence type="ECO:0000313" key="3">
    <source>
        <dbReference type="Proteomes" id="UP001054252"/>
    </source>
</evidence>
<protein>
    <submittedName>
        <fullName evidence="2">Uncharacterized protein</fullName>
    </submittedName>
</protein>
<evidence type="ECO:0000256" key="1">
    <source>
        <dbReference type="SAM" id="MobiDB-lite"/>
    </source>
</evidence>
<feature type="region of interest" description="Disordered" evidence="1">
    <location>
        <begin position="1"/>
        <end position="30"/>
    </location>
</feature>
<dbReference type="AlphaFoldDB" id="A0AAV5MIM7"/>
<proteinExistence type="predicted"/>
<evidence type="ECO:0000313" key="2">
    <source>
        <dbReference type="EMBL" id="GKV49756.1"/>
    </source>
</evidence>
<dbReference type="Proteomes" id="UP001054252">
    <property type="component" value="Unassembled WGS sequence"/>
</dbReference>
<comment type="caution">
    <text evidence="2">The sequence shown here is derived from an EMBL/GenBank/DDBJ whole genome shotgun (WGS) entry which is preliminary data.</text>
</comment>
<accession>A0AAV5MIM7</accession>
<name>A0AAV5MIM7_9ROSI</name>
<gene>
    <name evidence="2" type="ORF">SLEP1_g56489</name>
</gene>